<gene>
    <name evidence="2" type="ORF">ACFORG_00485</name>
</gene>
<comment type="caution">
    <text evidence="2">The sequence shown here is derived from an EMBL/GenBank/DDBJ whole genome shotgun (WGS) entry which is preliminary data.</text>
</comment>
<accession>A0ABV7TEI8</accession>
<dbReference type="SUPFAM" id="SSF51294">
    <property type="entry name" value="Hedgehog/intein (Hint) domain"/>
    <property type="match status" value="1"/>
</dbReference>
<evidence type="ECO:0000313" key="2">
    <source>
        <dbReference type="EMBL" id="MFC3612220.1"/>
    </source>
</evidence>
<feature type="domain" description="Hedgehog/Intein (Hint)" evidence="1">
    <location>
        <begin position="179"/>
        <end position="317"/>
    </location>
</feature>
<dbReference type="InterPro" id="IPR036844">
    <property type="entry name" value="Hint_dom_sf"/>
</dbReference>
<sequence>MGWIALWDSETELFAPRGLRAGPDAPDLIGSGEDDLVTRGTLVIETRMPSASRPRALLHYERTGSWPFHLSVQAIPGGGLIFVLNQGGCVIHHAIDSTDTGRQEVLRLSYSWDAPARRGRIALEQNNSEVVHLIDLAAPPPLRAGDLRALFREGPRRFVAPDIAFLALSSRIEAVGPMPALVPDTPIATPQGYRPLREIRRGDLVVTPEGDAVPVLARVSRSVVARGMTRPLYLRAPYFGLGQDIFAAPSQRLVLSGSDVEYLFGHEAVLAPAAALTGGHSVLEARSGPVITYAQLLLPKHEPILAAGAVVESLYIGRLHRKPGLLAASVLAGYDRSRLPDHGRARLPVLRGFEARVLAERRAA</sequence>
<evidence type="ECO:0000313" key="3">
    <source>
        <dbReference type="Proteomes" id="UP001595629"/>
    </source>
</evidence>
<protein>
    <submittedName>
        <fullName evidence="2">Hint domain-containing protein</fullName>
    </submittedName>
</protein>
<proteinExistence type="predicted"/>
<reference evidence="3" key="1">
    <citation type="journal article" date="2019" name="Int. J. Syst. Evol. Microbiol.">
        <title>The Global Catalogue of Microorganisms (GCM) 10K type strain sequencing project: providing services to taxonomists for standard genome sequencing and annotation.</title>
        <authorList>
            <consortium name="The Broad Institute Genomics Platform"/>
            <consortium name="The Broad Institute Genome Sequencing Center for Infectious Disease"/>
            <person name="Wu L."/>
            <person name="Ma J."/>
        </authorList>
    </citation>
    <scope>NUCLEOTIDE SEQUENCE [LARGE SCALE GENOMIC DNA]</scope>
    <source>
        <strain evidence="3">KCTC 42911</strain>
    </source>
</reference>
<dbReference type="RefSeq" id="WP_386733885.1">
    <property type="nucleotide sequence ID" value="NZ_JBHRXI010000001.1"/>
</dbReference>
<evidence type="ECO:0000259" key="1">
    <source>
        <dbReference type="Pfam" id="PF13403"/>
    </source>
</evidence>
<organism evidence="2 3">
    <name type="scientific">Lutimaribacter marinistellae</name>
    <dbReference type="NCBI Taxonomy" id="1820329"/>
    <lineage>
        <taxon>Bacteria</taxon>
        <taxon>Pseudomonadati</taxon>
        <taxon>Pseudomonadota</taxon>
        <taxon>Alphaproteobacteria</taxon>
        <taxon>Rhodobacterales</taxon>
        <taxon>Roseobacteraceae</taxon>
        <taxon>Lutimaribacter</taxon>
    </lineage>
</organism>
<dbReference type="EMBL" id="JBHRXI010000001">
    <property type="protein sequence ID" value="MFC3612220.1"/>
    <property type="molecule type" value="Genomic_DNA"/>
</dbReference>
<dbReference type="Proteomes" id="UP001595629">
    <property type="component" value="Unassembled WGS sequence"/>
</dbReference>
<keyword evidence="3" id="KW-1185">Reference proteome</keyword>
<dbReference type="Pfam" id="PF13403">
    <property type="entry name" value="Hint_2"/>
    <property type="match status" value="1"/>
</dbReference>
<name>A0ABV7TEI8_9RHOB</name>
<dbReference type="InterPro" id="IPR028992">
    <property type="entry name" value="Hedgehog/Intein_dom"/>
</dbReference>